<name>A0A0W8G524_9ZZZZ</name>
<organism evidence="2">
    <name type="scientific">hydrocarbon metagenome</name>
    <dbReference type="NCBI Taxonomy" id="938273"/>
    <lineage>
        <taxon>unclassified sequences</taxon>
        <taxon>metagenomes</taxon>
        <taxon>ecological metagenomes</taxon>
    </lineage>
</organism>
<protein>
    <submittedName>
        <fullName evidence="2">Uncharacterized protein</fullName>
    </submittedName>
</protein>
<comment type="caution">
    <text evidence="2">The sequence shown here is derived from an EMBL/GenBank/DDBJ whole genome shotgun (WGS) entry which is preliminary data.</text>
</comment>
<dbReference type="AlphaFoldDB" id="A0A0W8G524"/>
<accession>A0A0W8G524</accession>
<gene>
    <name evidence="2" type="ORF">ASZ90_001914</name>
</gene>
<evidence type="ECO:0000256" key="1">
    <source>
        <dbReference type="SAM" id="MobiDB-lite"/>
    </source>
</evidence>
<proteinExistence type="predicted"/>
<reference evidence="2" key="1">
    <citation type="journal article" date="2015" name="Proc. Natl. Acad. Sci. U.S.A.">
        <title>Networks of energetic and metabolic interactions define dynamics in microbial communities.</title>
        <authorList>
            <person name="Embree M."/>
            <person name="Liu J.K."/>
            <person name="Al-Bassam M.M."/>
            <person name="Zengler K."/>
        </authorList>
    </citation>
    <scope>NUCLEOTIDE SEQUENCE</scope>
</reference>
<feature type="region of interest" description="Disordered" evidence="1">
    <location>
        <begin position="1"/>
        <end position="43"/>
    </location>
</feature>
<sequence length="63" mass="6885">MIDDGDRHWPAPFPVTGPHRAPGDMTDALPLRPHARKGNSGSYPAVWQDAQAFAPASTRTARY</sequence>
<dbReference type="EMBL" id="LNQE01000247">
    <property type="protein sequence ID" value="KUG28221.1"/>
    <property type="molecule type" value="Genomic_DNA"/>
</dbReference>
<evidence type="ECO:0000313" key="2">
    <source>
        <dbReference type="EMBL" id="KUG28221.1"/>
    </source>
</evidence>